<protein>
    <recommendedName>
        <fullName evidence="4">Late embryogenesis abundant protein LEA-2 subgroup domain-containing protein</fullName>
    </recommendedName>
</protein>
<sequence length="286" mass="32869">MKDLTGKFTKASKFSTKDMDSFSHDFGFHLENDGYDKERAILDYVPYRPKSQPKPFVHYKNPPRCCSQLYFTRRLAIILSIVLFFILAAGLSVFFLCPRTITAEVSEVKNSNSSIKWEVKGANRLLKFETRLWLLVENPNWVSAQVEVVHVKIRVPLKSALNSTQEFLNNIPIQLTFPARTTSRTEITLPVSLEFTQEHSLLLRELVNHCTTRNKSTPMNMLRFEYEVDTELNALDRSTGVSATKLVYQAKCPEFLQNIQEKIERAKNVPIHSNSKPNLVNTRPAM</sequence>
<keyword evidence="3" id="KW-1185">Reference proteome</keyword>
<gene>
    <name evidence="2" type="ORF">K7432_002991</name>
</gene>
<keyword evidence="1" id="KW-0472">Membrane</keyword>
<organism evidence="2 3">
    <name type="scientific">Basidiobolus ranarum</name>
    <dbReference type="NCBI Taxonomy" id="34480"/>
    <lineage>
        <taxon>Eukaryota</taxon>
        <taxon>Fungi</taxon>
        <taxon>Fungi incertae sedis</taxon>
        <taxon>Zoopagomycota</taxon>
        <taxon>Entomophthoromycotina</taxon>
        <taxon>Basidiobolomycetes</taxon>
        <taxon>Basidiobolales</taxon>
        <taxon>Basidiobolaceae</taxon>
        <taxon>Basidiobolus</taxon>
    </lineage>
</organism>
<proteinExistence type="predicted"/>
<evidence type="ECO:0000313" key="2">
    <source>
        <dbReference type="EMBL" id="KAK9722019.1"/>
    </source>
</evidence>
<feature type="transmembrane region" description="Helical" evidence="1">
    <location>
        <begin position="75"/>
        <end position="96"/>
    </location>
</feature>
<accession>A0ABR2W7V0</accession>
<evidence type="ECO:0000256" key="1">
    <source>
        <dbReference type="SAM" id="Phobius"/>
    </source>
</evidence>
<keyword evidence="1" id="KW-0812">Transmembrane</keyword>
<evidence type="ECO:0000313" key="3">
    <source>
        <dbReference type="Proteomes" id="UP001479436"/>
    </source>
</evidence>
<dbReference type="Proteomes" id="UP001479436">
    <property type="component" value="Unassembled WGS sequence"/>
</dbReference>
<evidence type="ECO:0008006" key="4">
    <source>
        <dbReference type="Google" id="ProtNLM"/>
    </source>
</evidence>
<comment type="caution">
    <text evidence="2">The sequence shown here is derived from an EMBL/GenBank/DDBJ whole genome shotgun (WGS) entry which is preliminary data.</text>
</comment>
<dbReference type="EMBL" id="JASJQH010006961">
    <property type="protein sequence ID" value="KAK9722019.1"/>
    <property type="molecule type" value="Genomic_DNA"/>
</dbReference>
<reference evidence="2 3" key="1">
    <citation type="submission" date="2023-04" db="EMBL/GenBank/DDBJ databases">
        <title>Genome of Basidiobolus ranarum AG-B5.</title>
        <authorList>
            <person name="Stajich J.E."/>
            <person name="Carter-House D."/>
            <person name="Gryganskyi A."/>
        </authorList>
    </citation>
    <scope>NUCLEOTIDE SEQUENCE [LARGE SCALE GENOMIC DNA]</scope>
    <source>
        <strain evidence="2 3">AG-B5</strain>
    </source>
</reference>
<name>A0ABR2W7V0_9FUNG</name>
<keyword evidence="1" id="KW-1133">Transmembrane helix</keyword>